<gene>
    <name evidence="2" type="ORF">ALO91_102167</name>
</gene>
<dbReference type="RefSeq" id="WP_003408183.1">
    <property type="nucleotide sequence ID" value="NZ_LGAR01000181.1"/>
</dbReference>
<dbReference type="AlphaFoldDB" id="A0A0N8QE70"/>
<sequence length="139" mass="15875">MLILENSGANISLKDFYELENLAGGKLPQSFKKFYLKNNGGYIENKRLYGDEYVYSIHGFESIKGGNPGVEASYLDFIENDESFTGLIPFAFDEGGNSYLLSLRPDDYGNIYLWLQEEDEMQKVFDDFESFEKGLNVVD</sequence>
<comment type="caution">
    <text evidence="2">The sequence shown here is derived from an EMBL/GenBank/DDBJ whole genome shotgun (WGS) entry which is preliminary data.</text>
</comment>
<dbReference type="InterPro" id="IPR037883">
    <property type="entry name" value="Knr4/Smi1-like_sf"/>
</dbReference>
<dbReference type="Pfam" id="PF09346">
    <property type="entry name" value="SMI1_KNR4"/>
    <property type="match status" value="1"/>
</dbReference>
<dbReference type="Gene3D" id="3.40.1580.10">
    <property type="entry name" value="SMI1/KNR4-like"/>
    <property type="match status" value="1"/>
</dbReference>
<evidence type="ECO:0000313" key="3">
    <source>
        <dbReference type="Proteomes" id="UP000050297"/>
    </source>
</evidence>
<feature type="domain" description="Knr4/Smi1-like" evidence="1">
    <location>
        <begin position="10"/>
        <end position="117"/>
    </location>
</feature>
<accession>A0A0N8QE70</accession>
<evidence type="ECO:0000313" key="2">
    <source>
        <dbReference type="EMBL" id="KPW21566.1"/>
    </source>
</evidence>
<protein>
    <submittedName>
        <fullName evidence="2">Aminoacyl-tRNA synthetase s I</fullName>
    </submittedName>
</protein>
<dbReference type="InterPro" id="IPR018958">
    <property type="entry name" value="Knr4/Smi1-like_dom"/>
</dbReference>
<organism evidence="2 3">
    <name type="scientific">Pseudomonas syringae pv. aceris</name>
    <dbReference type="NCBI Taxonomy" id="199198"/>
    <lineage>
        <taxon>Bacteria</taxon>
        <taxon>Pseudomonadati</taxon>
        <taxon>Pseudomonadota</taxon>
        <taxon>Gammaproteobacteria</taxon>
        <taxon>Pseudomonadales</taxon>
        <taxon>Pseudomonadaceae</taxon>
        <taxon>Pseudomonas</taxon>
        <taxon>Pseudomonas syringae</taxon>
    </lineage>
</organism>
<keyword evidence="2" id="KW-0030">Aminoacyl-tRNA synthetase</keyword>
<reference evidence="2 3" key="1">
    <citation type="submission" date="2015-09" db="EMBL/GenBank/DDBJ databases">
        <title>Genome announcement of multiple Pseudomonas syringae strains.</title>
        <authorList>
            <person name="Thakur S."/>
            <person name="Wang P.W."/>
            <person name="Gong Y."/>
            <person name="Weir B.S."/>
            <person name="Guttman D.S."/>
        </authorList>
    </citation>
    <scope>NUCLEOTIDE SEQUENCE [LARGE SCALE GENOMIC DNA]</scope>
    <source>
        <strain evidence="2 3">ICMP2802</strain>
    </source>
</reference>
<name>A0A0N8QE70_PSESX</name>
<keyword evidence="2" id="KW-0436">Ligase</keyword>
<dbReference type="Proteomes" id="UP000050297">
    <property type="component" value="Unassembled WGS sequence"/>
</dbReference>
<proteinExistence type="predicted"/>
<dbReference type="SUPFAM" id="SSF160631">
    <property type="entry name" value="SMI1/KNR4-like"/>
    <property type="match status" value="1"/>
</dbReference>
<dbReference type="PATRIC" id="fig|199198.5.peg.2329"/>
<dbReference type="GO" id="GO:0004812">
    <property type="term" value="F:aminoacyl-tRNA ligase activity"/>
    <property type="evidence" value="ECO:0007669"/>
    <property type="project" value="UniProtKB-KW"/>
</dbReference>
<evidence type="ECO:0000259" key="1">
    <source>
        <dbReference type="SMART" id="SM00860"/>
    </source>
</evidence>
<dbReference type="EMBL" id="LJPM01000218">
    <property type="protein sequence ID" value="KPW21566.1"/>
    <property type="molecule type" value="Genomic_DNA"/>
</dbReference>
<dbReference type="SMART" id="SM00860">
    <property type="entry name" value="SMI1_KNR4"/>
    <property type="match status" value="1"/>
</dbReference>